<accession>A0A084IKD7</accession>
<keyword evidence="4" id="KW-0732">Signal</keyword>
<dbReference type="InterPro" id="IPR001910">
    <property type="entry name" value="Inosine/uridine_hydrolase_dom"/>
</dbReference>
<feature type="domain" description="Inosine/uridine-preferring nucleoside hydrolase" evidence="5">
    <location>
        <begin position="32"/>
        <end position="350"/>
    </location>
</feature>
<evidence type="ECO:0000256" key="4">
    <source>
        <dbReference type="SAM" id="SignalP"/>
    </source>
</evidence>
<dbReference type="Pfam" id="PF01156">
    <property type="entry name" value="IU_nuc_hydro"/>
    <property type="match status" value="1"/>
</dbReference>
<dbReference type="PATRIC" id="fig|1304275.5.peg.2304"/>
<evidence type="ECO:0000313" key="7">
    <source>
        <dbReference type="Proteomes" id="UP000028302"/>
    </source>
</evidence>
<feature type="signal peptide" evidence="4">
    <location>
        <begin position="1"/>
        <end position="23"/>
    </location>
</feature>
<evidence type="ECO:0000313" key="6">
    <source>
        <dbReference type="EMBL" id="KEZ77171.1"/>
    </source>
</evidence>
<comment type="caution">
    <text evidence="6">The sequence shown here is derived from an EMBL/GenBank/DDBJ whole genome shotgun (WGS) entry which is preliminary data.</text>
</comment>
<dbReference type="OrthoDB" id="9797882at2"/>
<dbReference type="Proteomes" id="UP000028302">
    <property type="component" value="Unassembled WGS sequence"/>
</dbReference>
<dbReference type="PANTHER" id="PTHR12304:SF4">
    <property type="entry name" value="URIDINE NUCLEOSIDASE"/>
    <property type="match status" value="1"/>
</dbReference>
<protein>
    <submittedName>
        <fullName evidence="6">Inosine/uridine-preferring nucleoside hydrolase</fullName>
    </submittedName>
</protein>
<dbReference type="GO" id="GO:0008477">
    <property type="term" value="F:purine nucleosidase activity"/>
    <property type="evidence" value="ECO:0007669"/>
    <property type="project" value="TreeGrafter"/>
</dbReference>
<dbReference type="eggNOG" id="COG1957">
    <property type="taxonomic scope" value="Bacteria"/>
</dbReference>
<evidence type="ECO:0000256" key="3">
    <source>
        <dbReference type="SAM" id="MobiDB-lite"/>
    </source>
</evidence>
<dbReference type="AlphaFoldDB" id="A0A084IKD7"/>
<dbReference type="PANTHER" id="PTHR12304">
    <property type="entry name" value="INOSINE-URIDINE PREFERRING NUCLEOSIDE HYDROLASE"/>
    <property type="match status" value="1"/>
</dbReference>
<evidence type="ECO:0000259" key="5">
    <source>
        <dbReference type="Pfam" id="PF01156"/>
    </source>
</evidence>
<feature type="region of interest" description="Disordered" evidence="3">
    <location>
        <begin position="130"/>
        <end position="151"/>
    </location>
</feature>
<dbReference type="Gene3D" id="3.90.245.10">
    <property type="entry name" value="Ribonucleoside hydrolase-like"/>
    <property type="match status" value="1"/>
</dbReference>
<dbReference type="GO" id="GO:0006152">
    <property type="term" value="P:purine nucleoside catabolic process"/>
    <property type="evidence" value="ECO:0007669"/>
    <property type="project" value="TreeGrafter"/>
</dbReference>
<dbReference type="GO" id="GO:0005829">
    <property type="term" value="C:cytosol"/>
    <property type="evidence" value="ECO:0007669"/>
    <property type="project" value="TreeGrafter"/>
</dbReference>
<dbReference type="EMBL" id="APNK01000016">
    <property type="protein sequence ID" value="KEZ77171.1"/>
    <property type="molecule type" value="Genomic_DNA"/>
</dbReference>
<proteinExistence type="predicted"/>
<keyword evidence="2" id="KW-0326">Glycosidase</keyword>
<keyword evidence="1 6" id="KW-0378">Hydrolase</keyword>
<name>A0A084IKD7_SALHC</name>
<dbReference type="SUPFAM" id="SSF53590">
    <property type="entry name" value="Nucleoside hydrolase"/>
    <property type="match status" value="1"/>
</dbReference>
<dbReference type="InterPro" id="IPR036452">
    <property type="entry name" value="Ribo_hydro-like"/>
</dbReference>
<reference evidence="6 7" key="1">
    <citation type="submission" date="2013-03" db="EMBL/GenBank/DDBJ databases">
        <title>Salinisphaera hydrothermalis C41B8 Genome Sequencing.</title>
        <authorList>
            <person name="Li C."/>
            <person name="Lai Q."/>
            <person name="Shao Z."/>
        </authorList>
    </citation>
    <scope>NUCLEOTIDE SEQUENCE [LARGE SCALE GENOMIC DNA]</scope>
    <source>
        <strain evidence="6 7">C41B8</strain>
    </source>
</reference>
<feature type="chain" id="PRO_5001776539" evidence="4">
    <location>
        <begin position="24"/>
        <end position="374"/>
    </location>
</feature>
<dbReference type="RefSeq" id="WP_037338063.1">
    <property type="nucleotide sequence ID" value="NZ_APNK01000016.1"/>
</dbReference>
<dbReference type="STRING" id="1304275.C41B8_11298"/>
<dbReference type="InterPro" id="IPR023186">
    <property type="entry name" value="IUNH"/>
</dbReference>
<gene>
    <name evidence="6" type="ORF">C41B8_11298</name>
</gene>
<keyword evidence="7" id="KW-1185">Reference proteome</keyword>
<evidence type="ECO:0000256" key="1">
    <source>
        <dbReference type="ARBA" id="ARBA00022801"/>
    </source>
</evidence>
<sequence>MGRYLSACWLCLALICTAGPAMAAADSGPRLVVIDQDGSGPGGSNMRSMLALIQAPDVKVLGISMVTGNAWMKAETEHTLRMLELIGRRDIPVYEGAVHPLVRSRVRTLAEQRFYGHIAWLGAWGGDGSDPDAYPADPNARQPMPEGRPSISAQHEDAAHFLIDAVHAHPGQVTVFAAGPLTNLALAQRIDPSFARTAKQLVVMGGSISPVSDDAEFTTTPSHEFNVWFDPEAAHIVFTADWRKIIDTPVDISLQSWYSDRMQSAIAKSHSPAAQYLAAYDNERYYMWDEIAALAWLHPDLVKKTRTLYLDADLSHGPSYGNTLAWTKQSKPETAGPAVIVQMKLDRQAFDRAFIDLMRAPTPNASRPAIERSD</sequence>
<evidence type="ECO:0000256" key="2">
    <source>
        <dbReference type="ARBA" id="ARBA00023295"/>
    </source>
</evidence>
<organism evidence="6 7">
    <name type="scientific">Salinisphaera hydrothermalis (strain C41B8)</name>
    <dbReference type="NCBI Taxonomy" id="1304275"/>
    <lineage>
        <taxon>Bacteria</taxon>
        <taxon>Pseudomonadati</taxon>
        <taxon>Pseudomonadota</taxon>
        <taxon>Gammaproteobacteria</taxon>
        <taxon>Salinisphaerales</taxon>
        <taxon>Salinisphaeraceae</taxon>
        <taxon>Salinisphaera</taxon>
    </lineage>
</organism>